<reference evidence="1" key="2">
    <citation type="journal article" date="2008" name="Genome Biol.">
        <title>Improved genome assembly and evidence-based global gene model set for the chordate Ciona intestinalis: new insight into intron and operon populations.</title>
        <authorList>
            <person name="Satou Y."/>
            <person name="Mineta K."/>
            <person name="Ogasawara M."/>
            <person name="Sasakura Y."/>
            <person name="Shoguchi E."/>
            <person name="Ueno K."/>
            <person name="Yamada L."/>
            <person name="Matsumoto J."/>
            <person name="Wasserscheid J."/>
            <person name="Dewar K."/>
            <person name="Wiley G.B."/>
            <person name="Macmil S.L."/>
            <person name="Roe B.A."/>
            <person name="Zeller R.W."/>
            <person name="Hastings K.E."/>
            <person name="Lemaire P."/>
            <person name="Lindquist E."/>
            <person name="Endo T."/>
            <person name="Hotta K."/>
            <person name="Inaba K."/>
        </authorList>
    </citation>
    <scope>NUCLEOTIDE SEQUENCE [LARGE SCALE GENOMIC DNA]</scope>
    <source>
        <strain evidence="1">wild type</strain>
    </source>
</reference>
<evidence type="ECO:0000313" key="2">
    <source>
        <dbReference type="Proteomes" id="UP000008144"/>
    </source>
</evidence>
<dbReference type="AlphaFoldDB" id="H2XTW1"/>
<reference evidence="1" key="4">
    <citation type="submission" date="2025-09" db="UniProtKB">
        <authorList>
            <consortium name="Ensembl"/>
        </authorList>
    </citation>
    <scope>IDENTIFICATION</scope>
</reference>
<name>H2XTW1_CIOIN</name>
<protein>
    <submittedName>
        <fullName evidence="1">Uncharacterized protein</fullName>
    </submittedName>
</protein>
<evidence type="ECO:0000313" key="1">
    <source>
        <dbReference type="Ensembl" id="ENSCINP00000033095.1"/>
    </source>
</evidence>
<organism evidence="1 2">
    <name type="scientific">Ciona intestinalis</name>
    <name type="common">Transparent sea squirt</name>
    <name type="synonym">Ascidia intestinalis</name>
    <dbReference type="NCBI Taxonomy" id="7719"/>
    <lineage>
        <taxon>Eukaryota</taxon>
        <taxon>Metazoa</taxon>
        <taxon>Chordata</taxon>
        <taxon>Tunicata</taxon>
        <taxon>Ascidiacea</taxon>
        <taxon>Phlebobranchia</taxon>
        <taxon>Cionidae</taxon>
        <taxon>Ciona</taxon>
    </lineage>
</organism>
<accession>H2XTW1</accession>
<reference evidence="2" key="1">
    <citation type="journal article" date="2002" name="Science">
        <title>The draft genome of Ciona intestinalis: insights into chordate and vertebrate origins.</title>
        <authorList>
            <person name="Dehal P."/>
            <person name="Satou Y."/>
            <person name="Campbell R.K."/>
            <person name="Chapman J."/>
            <person name="Degnan B."/>
            <person name="De Tomaso A."/>
            <person name="Davidson B."/>
            <person name="Di Gregorio A."/>
            <person name="Gelpke M."/>
            <person name="Goodstein D.M."/>
            <person name="Harafuji N."/>
            <person name="Hastings K.E."/>
            <person name="Ho I."/>
            <person name="Hotta K."/>
            <person name="Huang W."/>
            <person name="Kawashima T."/>
            <person name="Lemaire P."/>
            <person name="Martinez D."/>
            <person name="Meinertzhagen I.A."/>
            <person name="Necula S."/>
            <person name="Nonaka M."/>
            <person name="Putnam N."/>
            <person name="Rash S."/>
            <person name="Saiga H."/>
            <person name="Satake M."/>
            <person name="Terry A."/>
            <person name="Yamada L."/>
            <person name="Wang H.G."/>
            <person name="Awazu S."/>
            <person name="Azumi K."/>
            <person name="Boore J."/>
            <person name="Branno M."/>
            <person name="Chin-Bow S."/>
            <person name="DeSantis R."/>
            <person name="Doyle S."/>
            <person name="Francino P."/>
            <person name="Keys D.N."/>
            <person name="Haga S."/>
            <person name="Hayashi H."/>
            <person name="Hino K."/>
            <person name="Imai K.S."/>
            <person name="Inaba K."/>
            <person name="Kano S."/>
            <person name="Kobayashi K."/>
            <person name="Kobayashi M."/>
            <person name="Lee B.I."/>
            <person name="Makabe K.W."/>
            <person name="Manohar C."/>
            <person name="Matassi G."/>
            <person name="Medina M."/>
            <person name="Mochizuki Y."/>
            <person name="Mount S."/>
            <person name="Morishita T."/>
            <person name="Miura S."/>
            <person name="Nakayama A."/>
            <person name="Nishizaka S."/>
            <person name="Nomoto H."/>
            <person name="Ohta F."/>
            <person name="Oishi K."/>
            <person name="Rigoutsos I."/>
            <person name="Sano M."/>
            <person name="Sasaki A."/>
            <person name="Sasakura Y."/>
            <person name="Shoguchi E."/>
            <person name="Shin-i T."/>
            <person name="Spagnuolo A."/>
            <person name="Stainier D."/>
            <person name="Suzuki M.M."/>
            <person name="Tassy O."/>
            <person name="Takatori N."/>
            <person name="Tokuoka M."/>
            <person name="Yagi K."/>
            <person name="Yoshizaki F."/>
            <person name="Wada S."/>
            <person name="Zhang C."/>
            <person name="Hyatt P.D."/>
            <person name="Larimer F."/>
            <person name="Detter C."/>
            <person name="Doggett N."/>
            <person name="Glavina T."/>
            <person name="Hawkins T."/>
            <person name="Richardson P."/>
            <person name="Lucas S."/>
            <person name="Kohara Y."/>
            <person name="Levine M."/>
            <person name="Satoh N."/>
            <person name="Rokhsar D.S."/>
        </authorList>
    </citation>
    <scope>NUCLEOTIDE SEQUENCE [LARGE SCALE GENOMIC DNA]</scope>
</reference>
<sequence>MDEVAQCNVRWPHKLLALVVHQLITHSCIHEWIRDNVLLVRKF</sequence>
<dbReference type="InParanoid" id="H2XTW1"/>
<dbReference type="HOGENOM" id="CLU_3241852_0_0_1"/>
<reference evidence="1" key="3">
    <citation type="submission" date="2025-08" db="UniProtKB">
        <authorList>
            <consortium name="Ensembl"/>
        </authorList>
    </citation>
    <scope>IDENTIFICATION</scope>
</reference>
<keyword evidence="2" id="KW-1185">Reference proteome</keyword>
<dbReference type="EMBL" id="EAAA01001766">
    <property type="status" value="NOT_ANNOTATED_CDS"/>
    <property type="molecule type" value="Genomic_DNA"/>
</dbReference>
<proteinExistence type="predicted"/>
<dbReference type="Ensembl" id="ENSCINT00000034187.1">
    <property type="protein sequence ID" value="ENSCINP00000033095.1"/>
    <property type="gene ID" value="ENSCING00000019143.1"/>
</dbReference>
<dbReference type="Proteomes" id="UP000008144">
    <property type="component" value="Chromosome 3"/>
</dbReference>